<evidence type="ECO:0000313" key="3">
    <source>
        <dbReference type="Proteomes" id="UP001143474"/>
    </source>
</evidence>
<evidence type="ECO:0000313" key="2">
    <source>
        <dbReference type="EMBL" id="GLK11092.1"/>
    </source>
</evidence>
<dbReference type="AlphaFoldDB" id="A0A9W6I3P7"/>
<dbReference type="Gene3D" id="3.40.1580.10">
    <property type="entry name" value="SMI1/KNR4-like"/>
    <property type="match status" value="1"/>
</dbReference>
<reference evidence="2" key="1">
    <citation type="journal article" date="2014" name="Int. J. Syst. Evol. Microbiol.">
        <title>Complete genome sequence of Corynebacterium casei LMG S-19264T (=DSM 44701T), isolated from a smear-ripened cheese.</title>
        <authorList>
            <consortium name="US DOE Joint Genome Institute (JGI-PGF)"/>
            <person name="Walter F."/>
            <person name="Albersmeier A."/>
            <person name="Kalinowski J."/>
            <person name="Ruckert C."/>
        </authorList>
    </citation>
    <scope>NUCLEOTIDE SEQUENCE</scope>
    <source>
        <strain evidence="2">VKM Ac-2007</strain>
    </source>
</reference>
<sequence>MSILHVPSDALFPWRDLLRHVGRLAVERAYGDDLEHLTAEDSQNWPGSPGAAESELVRHEQRLGVRLPPSYREFLQVTNGWDEYGIAGGPLLPLTGIGWLRDLDPGLADMWSSPDWKPVSVPDEDYFVYGEEQDTVHLRPEYLPDTLQIGEYDDGTYLLNPHIKTPDGEWEAWYLAPWLAGAERCRSFWDLMNSQLREYVEAP</sequence>
<feature type="domain" description="Knr4/Smi1-like" evidence="1">
    <location>
        <begin position="50"/>
        <end position="194"/>
    </location>
</feature>
<dbReference type="RefSeq" id="WP_271219489.1">
    <property type="nucleotide sequence ID" value="NZ_BAAAVD010000066.1"/>
</dbReference>
<dbReference type="SUPFAM" id="SSF160631">
    <property type="entry name" value="SMI1/KNR4-like"/>
    <property type="match status" value="1"/>
</dbReference>
<accession>A0A9W6I3P7</accession>
<proteinExistence type="predicted"/>
<gene>
    <name evidence="2" type="ORF">GCM10017600_44980</name>
</gene>
<comment type="caution">
    <text evidence="2">The sequence shown here is derived from an EMBL/GenBank/DDBJ whole genome shotgun (WGS) entry which is preliminary data.</text>
</comment>
<protein>
    <recommendedName>
        <fullName evidence="1">Knr4/Smi1-like domain-containing protein</fullName>
    </recommendedName>
</protein>
<name>A0A9W6I3P7_9ACTN</name>
<organism evidence="2 3">
    <name type="scientific">Streptosporangium carneum</name>
    <dbReference type="NCBI Taxonomy" id="47481"/>
    <lineage>
        <taxon>Bacteria</taxon>
        <taxon>Bacillati</taxon>
        <taxon>Actinomycetota</taxon>
        <taxon>Actinomycetes</taxon>
        <taxon>Streptosporangiales</taxon>
        <taxon>Streptosporangiaceae</taxon>
        <taxon>Streptosporangium</taxon>
    </lineage>
</organism>
<dbReference type="Proteomes" id="UP001143474">
    <property type="component" value="Unassembled WGS sequence"/>
</dbReference>
<evidence type="ECO:0000259" key="1">
    <source>
        <dbReference type="SMART" id="SM00860"/>
    </source>
</evidence>
<keyword evidence="3" id="KW-1185">Reference proteome</keyword>
<dbReference type="InterPro" id="IPR037883">
    <property type="entry name" value="Knr4/Smi1-like_sf"/>
</dbReference>
<dbReference type="InterPro" id="IPR018958">
    <property type="entry name" value="Knr4/Smi1-like_dom"/>
</dbReference>
<reference evidence="2" key="2">
    <citation type="submission" date="2023-01" db="EMBL/GenBank/DDBJ databases">
        <authorList>
            <person name="Sun Q."/>
            <person name="Evtushenko L."/>
        </authorList>
    </citation>
    <scope>NUCLEOTIDE SEQUENCE</scope>
    <source>
        <strain evidence="2">VKM Ac-2007</strain>
    </source>
</reference>
<dbReference type="SMART" id="SM00860">
    <property type="entry name" value="SMI1_KNR4"/>
    <property type="match status" value="1"/>
</dbReference>
<dbReference type="Pfam" id="PF09346">
    <property type="entry name" value="SMI1_KNR4"/>
    <property type="match status" value="1"/>
</dbReference>
<dbReference type="EMBL" id="BSEV01000010">
    <property type="protein sequence ID" value="GLK11092.1"/>
    <property type="molecule type" value="Genomic_DNA"/>
</dbReference>